<evidence type="ECO:0000313" key="2">
    <source>
        <dbReference type="EMBL" id="SBT08590.1"/>
    </source>
</evidence>
<feature type="compositionally biased region" description="Basic and acidic residues" evidence="1">
    <location>
        <begin position="72"/>
        <end position="87"/>
    </location>
</feature>
<dbReference type="STRING" id="1860102.ACCAA_590008"/>
<reference evidence="2 3" key="1">
    <citation type="submission" date="2016-06" db="EMBL/GenBank/DDBJ databases">
        <authorList>
            <person name="Kjaerup R.B."/>
            <person name="Dalgaard T.S."/>
            <person name="Juul-Madsen H.R."/>
        </authorList>
    </citation>
    <scope>NUCLEOTIDE SEQUENCE [LARGE SCALE GENOMIC DNA]</scope>
    <source>
        <strain evidence="2">3</strain>
    </source>
</reference>
<feature type="region of interest" description="Disordered" evidence="1">
    <location>
        <begin position="63"/>
        <end position="101"/>
    </location>
</feature>
<dbReference type="EMBL" id="FLQX01000137">
    <property type="protein sequence ID" value="SBT08590.1"/>
    <property type="molecule type" value="Genomic_DNA"/>
</dbReference>
<evidence type="ECO:0000256" key="1">
    <source>
        <dbReference type="SAM" id="MobiDB-lite"/>
    </source>
</evidence>
<protein>
    <submittedName>
        <fullName evidence="2">Uncharacterized protein</fullName>
    </submittedName>
</protein>
<proteinExistence type="predicted"/>
<dbReference type="Proteomes" id="UP000199169">
    <property type="component" value="Unassembled WGS sequence"/>
</dbReference>
<accession>A0A1A8XU45</accession>
<organism evidence="2 3">
    <name type="scientific">Candidatus Accumulibacter aalborgensis</name>
    <dbReference type="NCBI Taxonomy" id="1860102"/>
    <lineage>
        <taxon>Bacteria</taxon>
        <taxon>Pseudomonadati</taxon>
        <taxon>Pseudomonadota</taxon>
        <taxon>Betaproteobacteria</taxon>
        <taxon>Candidatus Accumulibacter</taxon>
    </lineage>
</organism>
<dbReference type="AlphaFoldDB" id="A0A1A8XU45"/>
<evidence type="ECO:0000313" key="3">
    <source>
        <dbReference type="Proteomes" id="UP000199169"/>
    </source>
</evidence>
<gene>
    <name evidence="2" type="ORF">ACCAA_590008</name>
</gene>
<sequence length="125" mass="13901">MVFDEEQAHGRKAQMGFRIIVLCAAFRDAPMSWWERGRGETVALADHAEIPLNCEPDSVTVPVSPLKKFPRRTNEHRHPTVDDDCHRTGRGRCRNPSQSSAALECDQRGDVAGAAHGLQLGRRDA</sequence>
<keyword evidence="3" id="KW-1185">Reference proteome</keyword>
<name>A0A1A8XU45_9PROT</name>